<proteinExistence type="predicted"/>
<organism evidence="1 2">
    <name type="scientific">Actinomadura fibrosa</name>
    <dbReference type="NCBI Taxonomy" id="111802"/>
    <lineage>
        <taxon>Bacteria</taxon>
        <taxon>Bacillati</taxon>
        <taxon>Actinomycetota</taxon>
        <taxon>Actinomycetes</taxon>
        <taxon>Streptosporangiales</taxon>
        <taxon>Thermomonosporaceae</taxon>
        <taxon>Actinomadura</taxon>
    </lineage>
</organism>
<reference evidence="2" key="1">
    <citation type="journal article" date="2019" name="Int. J. Syst. Evol. Microbiol.">
        <title>The Global Catalogue of Microorganisms (GCM) 10K type strain sequencing project: providing services to taxonomists for standard genome sequencing and annotation.</title>
        <authorList>
            <consortium name="The Broad Institute Genomics Platform"/>
            <consortium name="The Broad Institute Genome Sequencing Center for Infectious Disease"/>
            <person name="Wu L."/>
            <person name="Ma J."/>
        </authorList>
    </citation>
    <scope>NUCLEOTIDE SEQUENCE [LARGE SCALE GENOMIC DNA]</scope>
    <source>
        <strain evidence="2">JCM 9371</strain>
    </source>
</reference>
<sequence>MSPDCRARLEALGVVLRVYGLHASMTEDGLRVVNPQGAGCCGPHPADVVSVREREDDGGRAWFFTSWRQPVAEAERVADAAMVVRALLTTGPEVAR</sequence>
<evidence type="ECO:0000313" key="1">
    <source>
        <dbReference type="EMBL" id="MFD0683627.1"/>
    </source>
</evidence>
<gene>
    <name evidence="1" type="ORF">ACFQZM_03885</name>
</gene>
<accession>A0ABW2XAZ1</accession>
<comment type="caution">
    <text evidence="1">The sequence shown here is derived from an EMBL/GenBank/DDBJ whole genome shotgun (WGS) entry which is preliminary data.</text>
</comment>
<name>A0ABW2XAZ1_9ACTN</name>
<evidence type="ECO:0000313" key="2">
    <source>
        <dbReference type="Proteomes" id="UP001597063"/>
    </source>
</evidence>
<protein>
    <submittedName>
        <fullName evidence="1">Uncharacterized protein</fullName>
    </submittedName>
</protein>
<dbReference type="EMBL" id="JBHTGP010000003">
    <property type="protein sequence ID" value="MFD0683627.1"/>
    <property type="molecule type" value="Genomic_DNA"/>
</dbReference>
<dbReference type="Proteomes" id="UP001597063">
    <property type="component" value="Unassembled WGS sequence"/>
</dbReference>
<dbReference type="RefSeq" id="WP_131754856.1">
    <property type="nucleotide sequence ID" value="NZ_CAACUY010000001.1"/>
</dbReference>
<keyword evidence="2" id="KW-1185">Reference proteome</keyword>